<feature type="chain" id="PRO_5020811829" evidence="1">
    <location>
        <begin position="25"/>
        <end position="175"/>
    </location>
</feature>
<dbReference type="GO" id="GO:0006644">
    <property type="term" value="P:phospholipid metabolic process"/>
    <property type="evidence" value="ECO:0007669"/>
    <property type="project" value="InterPro"/>
</dbReference>
<dbReference type="Gene3D" id="1.20.90.10">
    <property type="entry name" value="Phospholipase A2 domain"/>
    <property type="match status" value="1"/>
</dbReference>
<dbReference type="EMBL" id="SNWR01000001">
    <property type="protein sequence ID" value="TDO42007.1"/>
    <property type="molecule type" value="Genomic_DNA"/>
</dbReference>
<dbReference type="Proteomes" id="UP000294901">
    <property type="component" value="Unassembled WGS sequence"/>
</dbReference>
<comment type="caution">
    <text evidence="2">The sequence shown here is derived from an EMBL/GenBank/DDBJ whole genome shotgun (WGS) entry which is preliminary data.</text>
</comment>
<proteinExistence type="predicted"/>
<reference evidence="2 3" key="1">
    <citation type="submission" date="2019-03" db="EMBL/GenBank/DDBJ databases">
        <title>Sequencing the genomes of 1000 actinobacteria strains.</title>
        <authorList>
            <person name="Klenk H.-P."/>
        </authorList>
    </citation>
    <scope>NUCLEOTIDE SEQUENCE [LARGE SCALE GENOMIC DNA]</scope>
    <source>
        <strain evidence="2 3">DSM 43805</strain>
    </source>
</reference>
<gene>
    <name evidence="2" type="ORF">C8E87_5769</name>
</gene>
<keyword evidence="1" id="KW-0732">Signal</keyword>
<sequence length="175" mass="19533">MRRPGHLLLILAISIGLVTGSAGAAVAAAPTKAEVLASWTQTSAASYASWNSARQNQQDWAQYSFDWSTDYCTTSPDNPLGFNFELACYRHDFGYRNYRAAGQFDANKDRVDSAFYQDLQRSCDTYGSVVRPACDALAWTYYQAVRIFGFLVVTDADIERAKRIKEASERQAANR</sequence>
<evidence type="ECO:0000313" key="3">
    <source>
        <dbReference type="Proteomes" id="UP000294901"/>
    </source>
</evidence>
<dbReference type="InterPro" id="IPR015141">
    <property type="entry name" value="PLipase_A2_prok/fun"/>
</dbReference>
<dbReference type="InterPro" id="IPR036444">
    <property type="entry name" value="PLipase_A2_dom_sf"/>
</dbReference>
<evidence type="ECO:0000313" key="2">
    <source>
        <dbReference type="EMBL" id="TDO42007.1"/>
    </source>
</evidence>
<dbReference type="OrthoDB" id="290927at2"/>
<evidence type="ECO:0000256" key="1">
    <source>
        <dbReference type="SAM" id="SignalP"/>
    </source>
</evidence>
<dbReference type="SUPFAM" id="SSF48619">
    <property type="entry name" value="Phospholipase A2, PLA2"/>
    <property type="match status" value="1"/>
</dbReference>
<protein>
    <submittedName>
        <fullName evidence="2">Phospholipase A2-like protein</fullName>
    </submittedName>
</protein>
<feature type="signal peptide" evidence="1">
    <location>
        <begin position="1"/>
        <end position="24"/>
    </location>
</feature>
<keyword evidence="3" id="KW-1185">Reference proteome</keyword>
<organism evidence="2 3">
    <name type="scientific">Paractinoplanes brasiliensis</name>
    <dbReference type="NCBI Taxonomy" id="52695"/>
    <lineage>
        <taxon>Bacteria</taxon>
        <taxon>Bacillati</taxon>
        <taxon>Actinomycetota</taxon>
        <taxon>Actinomycetes</taxon>
        <taxon>Micromonosporales</taxon>
        <taxon>Micromonosporaceae</taxon>
        <taxon>Paractinoplanes</taxon>
    </lineage>
</organism>
<accession>A0A4R6JZY6</accession>
<dbReference type="GO" id="GO:0050482">
    <property type="term" value="P:arachidonate secretion"/>
    <property type="evidence" value="ECO:0007669"/>
    <property type="project" value="InterPro"/>
</dbReference>
<dbReference type="AlphaFoldDB" id="A0A4R6JZY6"/>
<name>A0A4R6JZY6_9ACTN</name>
<dbReference type="GO" id="GO:0004623">
    <property type="term" value="F:phospholipase A2 activity"/>
    <property type="evidence" value="ECO:0007669"/>
    <property type="project" value="InterPro"/>
</dbReference>
<dbReference type="Pfam" id="PF09056">
    <property type="entry name" value="Phospholip_A2_3"/>
    <property type="match status" value="1"/>
</dbReference>